<comment type="similarity">
    <text evidence="2 8">Belongs to the ammonia transporter channel (TC 1.A.11.2) family.</text>
</comment>
<dbReference type="Pfam" id="PF00909">
    <property type="entry name" value="Ammonium_transp"/>
    <property type="match status" value="1"/>
</dbReference>
<dbReference type="PANTHER" id="PTHR11730:SF89">
    <property type="entry name" value="AMMONIUM TRANSPORTER SLL0108-RELATED"/>
    <property type="match status" value="1"/>
</dbReference>
<feature type="domain" description="Ammonium transporter AmtB-like" evidence="9">
    <location>
        <begin position="16"/>
        <end position="408"/>
    </location>
</feature>
<gene>
    <name evidence="10" type="ORF">L7E55_06280</name>
</gene>
<evidence type="ECO:0000256" key="6">
    <source>
        <dbReference type="ARBA" id="ARBA00023136"/>
    </source>
</evidence>
<dbReference type="Proteomes" id="UP001154312">
    <property type="component" value="Unassembled WGS sequence"/>
</dbReference>
<feature type="transmembrane region" description="Helical" evidence="8">
    <location>
        <begin position="52"/>
        <end position="74"/>
    </location>
</feature>
<dbReference type="InterPro" id="IPR029020">
    <property type="entry name" value="Ammonium/urea_transptr"/>
</dbReference>
<comment type="caution">
    <text evidence="10">The sequence shown here is derived from an EMBL/GenBank/DDBJ whole genome shotgun (WGS) entry which is preliminary data.</text>
</comment>
<dbReference type="AlphaFoldDB" id="A0A9X4H7T6"/>
<feature type="transmembrane region" description="Helical" evidence="8">
    <location>
        <begin position="294"/>
        <end position="312"/>
    </location>
</feature>
<dbReference type="GO" id="GO:0008519">
    <property type="term" value="F:ammonium channel activity"/>
    <property type="evidence" value="ECO:0007669"/>
    <property type="project" value="InterPro"/>
</dbReference>
<evidence type="ECO:0000259" key="9">
    <source>
        <dbReference type="Pfam" id="PF00909"/>
    </source>
</evidence>
<dbReference type="GO" id="GO:0005886">
    <property type="term" value="C:plasma membrane"/>
    <property type="evidence" value="ECO:0007669"/>
    <property type="project" value="UniProtKB-SubCell"/>
</dbReference>
<organism evidence="10 11">
    <name type="scientific">Pelotomaculum isophthalicicum JI</name>
    <dbReference type="NCBI Taxonomy" id="947010"/>
    <lineage>
        <taxon>Bacteria</taxon>
        <taxon>Bacillati</taxon>
        <taxon>Bacillota</taxon>
        <taxon>Clostridia</taxon>
        <taxon>Eubacteriales</taxon>
        <taxon>Desulfotomaculaceae</taxon>
        <taxon>Pelotomaculum</taxon>
    </lineage>
</organism>
<comment type="subcellular location">
    <subcellularLocation>
        <location evidence="8">Cell membrane</location>
        <topology evidence="8">Multi-pass membrane protein</topology>
    </subcellularLocation>
    <subcellularLocation>
        <location evidence="1">Membrane</location>
        <topology evidence="1">Multi-pass membrane protein</topology>
    </subcellularLocation>
</comment>
<name>A0A9X4H7T6_9FIRM</name>
<feature type="transmembrane region" description="Helical" evidence="8">
    <location>
        <begin position="324"/>
        <end position="342"/>
    </location>
</feature>
<dbReference type="RefSeq" id="WP_277443225.1">
    <property type="nucleotide sequence ID" value="NZ_JAKOAV010000008.1"/>
</dbReference>
<keyword evidence="6 8" id="KW-0472">Membrane</keyword>
<evidence type="ECO:0000313" key="11">
    <source>
        <dbReference type="Proteomes" id="UP001154312"/>
    </source>
</evidence>
<evidence type="ECO:0000313" key="10">
    <source>
        <dbReference type="EMBL" id="MDF9407969.1"/>
    </source>
</evidence>
<feature type="transmembrane region" description="Helical" evidence="8">
    <location>
        <begin position="270"/>
        <end position="288"/>
    </location>
</feature>
<feature type="transmembrane region" description="Helical" evidence="8">
    <location>
        <begin position="236"/>
        <end position="258"/>
    </location>
</feature>
<feature type="transmembrane region" description="Helical" evidence="8">
    <location>
        <begin position="100"/>
        <end position="119"/>
    </location>
</feature>
<dbReference type="FunFam" id="1.10.3430.10:FF:000008">
    <property type="entry name" value="Ammonium transporter"/>
    <property type="match status" value="1"/>
</dbReference>
<dbReference type="SUPFAM" id="SSF111352">
    <property type="entry name" value="Ammonium transporter"/>
    <property type="match status" value="1"/>
</dbReference>
<sequence length="446" mass="46524">MTEINVQDLASGVDTVWVLLCAALVFFMEGGFAFLEAGFIRAKNSMNIVMKVFTDSTIGMLSYWAAGFGIMYGLDRAGVFGSTGFLIGGDLSHIQLRIPIYAYWLFQAAFAMAMASIVSGAVAERMKYGPYIIYTAVAAALIYPVAGHWVWGVNGWLGKLGMLDFAGSAVVHAVGGWSALAAVLALGPRTGKYNKDGSLNVLPAHNLHLAFLGTFILWFGWFGFNPGSSLSGLDMNIARIALTTNLAAAAGGTAGILFTMFKYGKADPSMAMNGALAGLAAITAGTAYVQPAGAVIIGGVAGVLVVLAVSFFDKIKADDPVGAIAVHGAGGTWGALAVGLFAQQGGLFYGGDAGLLGVQALGVLSVSVWAFTATYLVFTALKKTVGIRVSAQEEFEGLDLNEHGITAYTGLMTNPLYDIEENPAHSFGGIQPQKALLVNTAQNIEP</sequence>
<dbReference type="Gene3D" id="1.10.3430.10">
    <property type="entry name" value="Ammonium transporter AmtB like domains"/>
    <property type="match status" value="1"/>
</dbReference>
<keyword evidence="4 8" id="KW-0812">Transmembrane</keyword>
<dbReference type="GO" id="GO:0097272">
    <property type="term" value="P:ammonium homeostasis"/>
    <property type="evidence" value="ECO:0007669"/>
    <property type="project" value="TreeGrafter"/>
</dbReference>
<dbReference type="InterPro" id="IPR024041">
    <property type="entry name" value="NH4_transpt_AmtB-like_dom"/>
</dbReference>
<accession>A0A9X4H7T6</accession>
<dbReference type="PROSITE" id="PS01219">
    <property type="entry name" value="AMMONIUM_TRANSP"/>
    <property type="match status" value="1"/>
</dbReference>
<keyword evidence="11" id="KW-1185">Reference proteome</keyword>
<evidence type="ECO:0000256" key="1">
    <source>
        <dbReference type="ARBA" id="ARBA00004141"/>
    </source>
</evidence>
<evidence type="ECO:0000256" key="2">
    <source>
        <dbReference type="ARBA" id="ARBA00005887"/>
    </source>
</evidence>
<feature type="transmembrane region" description="Helical" evidence="8">
    <location>
        <begin position="207"/>
        <end position="224"/>
    </location>
</feature>
<proteinExistence type="inferred from homology"/>
<keyword evidence="7 8" id="KW-0924">Ammonia transport</keyword>
<feature type="transmembrane region" description="Helical" evidence="8">
    <location>
        <begin position="131"/>
        <end position="153"/>
    </location>
</feature>
<feature type="transmembrane region" description="Helical" evidence="8">
    <location>
        <begin position="165"/>
        <end position="186"/>
    </location>
</feature>
<dbReference type="PANTHER" id="PTHR11730">
    <property type="entry name" value="AMMONIUM TRANSPORTER"/>
    <property type="match status" value="1"/>
</dbReference>
<evidence type="ECO:0000256" key="4">
    <source>
        <dbReference type="ARBA" id="ARBA00022692"/>
    </source>
</evidence>
<feature type="transmembrane region" description="Helical" evidence="8">
    <location>
        <begin position="354"/>
        <end position="378"/>
    </location>
</feature>
<keyword evidence="3 8" id="KW-0813">Transport</keyword>
<dbReference type="EMBL" id="JAKOAV010000008">
    <property type="protein sequence ID" value="MDF9407969.1"/>
    <property type="molecule type" value="Genomic_DNA"/>
</dbReference>
<evidence type="ECO:0000256" key="8">
    <source>
        <dbReference type="RuleBase" id="RU362002"/>
    </source>
</evidence>
<evidence type="ECO:0000256" key="7">
    <source>
        <dbReference type="ARBA" id="ARBA00023177"/>
    </source>
</evidence>
<protein>
    <recommendedName>
        <fullName evidence="8">Ammonium transporter</fullName>
    </recommendedName>
</protein>
<evidence type="ECO:0000256" key="3">
    <source>
        <dbReference type="ARBA" id="ARBA00022448"/>
    </source>
</evidence>
<reference evidence="10" key="1">
    <citation type="submission" date="2022-02" db="EMBL/GenBank/DDBJ databases">
        <authorList>
            <person name="Leng L."/>
        </authorList>
    </citation>
    <scope>NUCLEOTIDE SEQUENCE</scope>
    <source>
        <strain evidence="10">JI</strain>
    </source>
</reference>
<evidence type="ECO:0000256" key="5">
    <source>
        <dbReference type="ARBA" id="ARBA00022989"/>
    </source>
</evidence>
<feature type="transmembrane region" description="Helical" evidence="8">
    <location>
        <begin position="16"/>
        <end position="40"/>
    </location>
</feature>
<keyword evidence="5 8" id="KW-1133">Transmembrane helix</keyword>
<dbReference type="InterPro" id="IPR018047">
    <property type="entry name" value="Ammonium_transpt_CS"/>
</dbReference>
<dbReference type="NCBIfam" id="TIGR00836">
    <property type="entry name" value="amt"/>
    <property type="match status" value="1"/>
</dbReference>
<dbReference type="InterPro" id="IPR001905">
    <property type="entry name" value="Ammonium_transpt"/>
</dbReference>